<keyword evidence="8" id="KW-0798">TonB box</keyword>
<organism evidence="12">
    <name type="scientific">hydrothermal vent metagenome</name>
    <dbReference type="NCBI Taxonomy" id="652676"/>
    <lineage>
        <taxon>unclassified sequences</taxon>
        <taxon>metagenomes</taxon>
        <taxon>ecological metagenomes</taxon>
    </lineage>
</organism>
<keyword evidence="7" id="KW-0406">Ion transport</keyword>
<keyword evidence="10" id="KW-0998">Cell outer membrane</keyword>
<feature type="domain" description="TonB-dependent receptor-like beta-barrel" evidence="11">
    <location>
        <begin position="4"/>
        <end position="407"/>
    </location>
</feature>
<accession>A0A3B0UM13</accession>
<dbReference type="Pfam" id="PF00593">
    <property type="entry name" value="TonB_dep_Rec_b-barrel"/>
    <property type="match status" value="1"/>
</dbReference>
<evidence type="ECO:0000256" key="2">
    <source>
        <dbReference type="ARBA" id="ARBA00022448"/>
    </source>
</evidence>
<dbReference type="InterPro" id="IPR000531">
    <property type="entry name" value="Beta-barrel_TonB"/>
</dbReference>
<dbReference type="PANTHER" id="PTHR32552">
    <property type="entry name" value="FERRICHROME IRON RECEPTOR-RELATED"/>
    <property type="match status" value="1"/>
</dbReference>
<comment type="subcellular location">
    <subcellularLocation>
        <location evidence="1">Cell outer membrane</location>
        <topology evidence="1">Multi-pass membrane protein</topology>
    </subcellularLocation>
</comment>
<dbReference type="EMBL" id="UOER01000458">
    <property type="protein sequence ID" value="VAW25599.1"/>
    <property type="molecule type" value="Genomic_DNA"/>
</dbReference>
<sequence length="456" mass="52547">RTYNPYSYDNETDNYQQDHFQLLWNQKLSQNWSSNIALNYSKGKGYYEQYKANQDFADYGLVPITIGNETIDKTDLIRRRWLDNDYYVANANATYVNNALELIFGTSISYYSGDHFGEIIWAQYAGDSQIRERYYDSNTKKNDANIFGKLTYRLTEKWTLFTDLQGRFVRFKTKGLTSDRNPININKNYSFFNPKAGLTFKANNSNSIYFSVAKATKEPNRNDFKFGVSTAEKLTDFELGWRYKSENIAVNTNIYYMEYKDQLVLTGAIDDTGDFIRATSGKSYRLGLEIDGKIKLNNQFSWQPNIAISSNKNIDFVTSWNGNLENLGTTNISFSPNIVAGNSFTYTPNTKMYISLLSKYVGEQYMGNIDNISSKLESYFINDLNFSYEIKPKKIVKSIVFNALINNIFNVEYISNGYYYTYDDTWSVPGETTTLDGAGYYPQATRNFLVGATLKF</sequence>
<evidence type="ECO:0000256" key="4">
    <source>
        <dbReference type="ARBA" id="ARBA00022692"/>
    </source>
</evidence>
<evidence type="ECO:0000313" key="12">
    <source>
        <dbReference type="EMBL" id="VAW25599.1"/>
    </source>
</evidence>
<keyword evidence="3" id="KW-0410">Iron transport</keyword>
<dbReference type="InterPro" id="IPR036942">
    <property type="entry name" value="Beta-barrel_TonB_sf"/>
</dbReference>
<proteinExistence type="predicted"/>
<evidence type="ECO:0000259" key="11">
    <source>
        <dbReference type="Pfam" id="PF00593"/>
    </source>
</evidence>
<dbReference type="Gene3D" id="2.40.170.20">
    <property type="entry name" value="TonB-dependent receptor, beta-barrel domain"/>
    <property type="match status" value="1"/>
</dbReference>
<name>A0A3B0UM13_9ZZZZ</name>
<keyword evidence="2" id="KW-0813">Transport</keyword>
<feature type="non-terminal residue" evidence="12">
    <location>
        <position position="1"/>
    </location>
</feature>
<keyword evidence="6" id="KW-0408">Iron</keyword>
<dbReference type="GO" id="GO:0009279">
    <property type="term" value="C:cell outer membrane"/>
    <property type="evidence" value="ECO:0007669"/>
    <property type="project" value="UniProtKB-SubCell"/>
</dbReference>
<evidence type="ECO:0000256" key="1">
    <source>
        <dbReference type="ARBA" id="ARBA00004571"/>
    </source>
</evidence>
<keyword evidence="9" id="KW-0472">Membrane</keyword>
<evidence type="ECO:0000256" key="5">
    <source>
        <dbReference type="ARBA" id="ARBA00022729"/>
    </source>
</evidence>
<dbReference type="GO" id="GO:0015344">
    <property type="term" value="F:siderophore uptake transmembrane transporter activity"/>
    <property type="evidence" value="ECO:0007669"/>
    <property type="project" value="TreeGrafter"/>
</dbReference>
<evidence type="ECO:0000256" key="8">
    <source>
        <dbReference type="ARBA" id="ARBA00023077"/>
    </source>
</evidence>
<dbReference type="PANTHER" id="PTHR32552:SF68">
    <property type="entry name" value="FERRICHROME OUTER MEMBRANE TRANSPORTER_PHAGE RECEPTOR"/>
    <property type="match status" value="1"/>
</dbReference>
<keyword evidence="12" id="KW-0675">Receptor</keyword>
<evidence type="ECO:0000256" key="9">
    <source>
        <dbReference type="ARBA" id="ARBA00023136"/>
    </source>
</evidence>
<reference evidence="12" key="1">
    <citation type="submission" date="2018-06" db="EMBL/GenBank/DDBJ databases">
        <authorList>
            <person name="Zhirakovskaya E."/>
        </authorList>
    </citation>
    <scope>NUCLEOTIDE SEQUENCE</scope>
</reference>
<dbReference type="InterPro" id="IPR039426">
    <property type="entry name" value="TonB-dep_rcpt-like"/>
</dbReference>
<evidence type="ECO:0000256" key="7">
    <source>
        <dbReference type="ARBA" id="ARBA00023065"/>
    </source>
</evidence>
<evidence type="ECO:0000256" key="10">
    <source>
        <dbReference type="ARBA" id="ARBA00023237"/>
    </source>
</evidence>
<dbReference type="AlphaFoldDB" id="A0A3B0UM13"/>
<keyword evidence="4" id="KW-0812">Transmembrane</keyword>
<evidence type="ECO:0000256" key="6">
    <source>
        <dbReference type="ARBA" id="ARBA00023004"/>
    </source>
</evidence>
<gene>
    <name evidence="12" type="ORF">MNBD_BACTEROID04-1385</name>
</gene>
<keyword evidence="5" id="KW-0732">Signal</keyword>
<evidence type="ECO:0000256" key="3">
    <source>
        <dbReference type="ARBA" id="ARBA00022496"/>
    </source>
</evidence>
<dbReference type="SUPFAM" id="SSF56935">
    <property type="entry name" value="Porins"/>
    <property type="match status" value="1"/>
</dbReference>
<protein>
    <submittedName>
        <fullName evidence="12">Thiamin-regulated outer membrane receptor Omr1</fullName>
    </submittedName>
</protein>